<keyword evidence="3" id="KW-1185">Reference proteome</keyword>
<sequence length="208" mass="23601">MFITVILPMVMLFRYHSSVCLAIAFVRIYEDEVTRYESILRWVKEGTTKELLQKRISILSGGESEITPLIVPSVLKQLPGNKTIPSSDLWVIAPSLSTLTSVESTAVNNSVEFEDLPIIVPKVRRNTQTIWEVARNNINARESFHRLTKMKLIWQQQKKLSTLANGKKASKELRILEEASEENCSLKSANELTPPLEHTKYCLAHSAH</sequence>
<dbReference type="AlphaFoldDB" id="A0A8J4X228"/>
<dbReference type="OrthoDB" id="6429739at2759"/>
<protein>
    <submittedName>
        <fullName evidence="2">Uncharacterized protein</fullName>
    </submittedName>
</protein>
<proteinExistence type="predicted"/>
<dbReference type="EMBL" id="LUCH01000856">
    <property type="protein sequence ID" value="KAF5404167.1"/>
    <property type="molecule type" value="Genomic_DNA"/>
</dbReference>
<accession>A0A8J4X228</accession>
<name>A0A8J4X228_9TREM</name>
<feature type="signal peptide" evidence="1">
    <location>
        <begin position="1"/>
        <end position="22"/>
    </location>
</feature>
<keyword evidence="1" id="KW-0732">Signal</keyword>
<evidence type="ECO:0000256" key="1">
    <source>
        <dbReference type="SAM" id="SignalP"/>
    </source>
</evidence>
<feature type="chain" id="PRO_5035329377" evidence="1">
    <location>
        <begin position="23"/>
        <end position="208"/>
    </location>
</feature>
<evidence type="ECO:0000313" key="3">
    <source>
        <dbReference type="Proteomes" id="UP000748531"/>
    </source>
</evidence>
<comment type="caution">
    <text evidence="2">The sequence shown here is derived from an EMBL/GenBank/DDBJ whole genome shotgun (WGS) entry which is preliminary data.</text>
</comment>
<evidence type="ECO:0000313" key="2">
    <source>
        <dbReference type="EMBL" id="KAF5404167.1"/>
    </source>
</evidence>
<dbReference type="Proteomes" id="UP000748531">
    <property type="component" value="Unassembled WGS sequence"/>
</dbReference>
<organism evidence="2 3">
    <name type="scientific">Paragonimus heterotremus</name>
    <dbReference type="NCBI Taxonomy" id="100268"/>
    <lineage>
        <taxon>Eukaryota</taxon>
        <taxon>Metazoa</taxon>
        <taxon>Spiralia</taxon>
        <taxon>Lophotrochozoa</taxon>
        <taxon>Platyhelminthes</taxon>
        <taxon>Trematoda</taxon>
        <taxon>Digenea</taxon>
        <taxon>Plagiorchiida</taxon>
        <taxon>Troglotremata</taxon>
        <taxon>Troglotrematidae</taxon>
        <taxon>Paragonimus</taxon>
    </lineage>
</organism>
<reference evidence="2" key="1">
    <citation type="submission" date="2019-05" db="EMBL/GenBank/DDBJ databases">
        <title>Annotation for the trematode Paragonimus heterotremus.</title>
        <authorList>
            <person name="Choi Y.-J."/>
        </authorList>
    </citation>
    <scope>NUCLEOTIDE SEQUENCE</scope>
    <source>
        <strain evidence="2">LC</strain>
    </source>
</reference>
<gene>
    <name evidence="2" type="ORF">PHET_02257</name>
</gene>